<dbReference type="SUPFAM" id="SSF48452">
    <property type="entry name" value="TPR-like"/>
    <property type="match status" value="1"/>
</dbReference>
<dbReference type="SMART" id="SM00028">
    <property type="entry name" value="TPR"/>
    <property type="match status" value="8"/>
</dbReference>
<gene>
    <name evidence="2" type="ORF">PPERSA_04769</name>
</gene>
<dbReference type="OrthoDB" id="311870at2759"/>
<accession>A0A0V0QNG2</accession>
<dbReference type="EMBL" id="LDAU01000124">
    <property type="protein sequence ID" value="KRX03891.1"/>
    <property type="molecule type" value="Genomic_DNA"/>
</dbReference>
<feature type="repeat" description="TPR" evidence="1">
    <location>
        <begin position="65"/>
        <end position="98"/>
    </location>
</feature>
<feature type="repeat" description="TPR" evidence="1">
    <location>
        <begin position="31"/>
        <end position="64"/>
    </location>
</feature>
<proteinExistence type="predicted"/>
<dbReference type="InterPro" id="IPR019734">
    <property type="entry name" value="TPR_rpt"/>
</dbReference>
<feature type="repeat" description="TPR" evidence="1">
    <location>
        <begin position="314"/>
        <end position="347"/>
    </location>
</feature>
<reference evidence="2 3" key="1">
    <citation type="journal article" date="2015" name="Sci. Rep.">
        <title>Genome of the facultative scuticociliatosis pathogen Pseudocohnilembus persalinus provides insight into its virulence through horizontal gene transfer.</title>
        <authorList>
            <person name="Xiong J."/>
            <person name="Wang G."/>
            <person name="Cheng J."/>
            <person name="Tian M."/>
            <person name="Pan X."/>
            <person name="Warren A."/>
            <person name="Jiang C."/>
            <person name="Yuan D."/>
            <person name="Miao W."/>
        </authorList>
    </citation>
    <scope>NUCLEOTIDE SEQUENCE [LARGE SCALE GENOMIC DNA]</scope>
    <source>
        <strain evidence="2">36N120E</strain>
    </source>
</reference>
<protein>
    <submittedName>
        <fullName evidence="2">Uncharacterized protein</fullName>
    </submittedName>
</protein>
<dbReference type="AlphaFoldDB" id="A0A0V0QNG2"/>
<dbReference type="Pfam" id="PF13181">
    <property type="entry name" value="TPR_8"/>
    <property type="match status" value="2"/>
</dbReference>
<sequence length="486" mass="57549">MNTNFLQNSVEDLGKSSDQKYDYKQIIEDKIQHRKNRAQQFLEQGDFEQAIFEYSKIIFLNPKSSQSFKDLGNLYKHIQDYTMAINMYKKSFSLDQDKQTEQELKQLLRIKGMMLLEQGEINNFLQGTDFESFQFALQFDLSQFKIKSDQNTNNSQKHFITALCYLQLNYKKYALEELDAALQIDKNFIEAILLKGKILWSQNNIFEGNLQYWFVENQNPNHPEIKQFLDLINPQVEKLLKQTRYLLVQNEIEQCLLIIKQGLELFPNNTQFLIIKQYILRKQGDYEQALSVLILAIQTLRDIEMEKEIKNQLALTYNEIGILEYKQGFYQEAIQHFQSSLEQKSNDWSVYVNLGDCYRQTNMLLQAKEFYNKAKQYGGQKQEINQRLSLIHNSLGIQFFNKNHYKFALQEFNDAIQYAPNFQGSFYQNRAKCYQQLGKQHESFQDYLMCNKLDPTNYEVASLVKSLQQKNINAKRTNVIPRKNIH</sequence>
<dbReference type="Gene3D" id="1.25.40.10">
    <property type="entry name" value="Tetratricopeptide repeat domain"/>
    <property type="match status" value="4"/>
</dbReference>
<keyword evidence="3" id="KW-1185">Reference proteome</keyword>
<dbReference type="InterPro" id="IPR011990">
    <property type="entry name" value="TPR-like_helical_dom_sf"/>
</dbReference>
<dbReference type="PROSITE" id="PS50005">
    <property type="entry name" value="TPR"/>
    <property type="match status" value="4"/>
</dbReference>
<dbReference type="Pfam" id="PF13424">
    <property type="entry name" value="TPR_12"/>
    <property type="match status" value="1"/>
</dbReference>
<evidence type="ECO:0000313" key="3">
    <source>
        <dbReference type="Proteomes" id="UP000054937"/>
    </source>
</evidence>
<dbReference type="PANTHER" id="PTHR45153:SF1">
    <property type="entry name" value="TETRATRICOPEPTIDE REPEAT PROTEIN 16"/>
    <property type="match status" value="1"/>
</dbReference>
<keyword evidence="1" id="KW-0802">TPR repeat</keyword>
<feature type="repeat" description="TPR" evidence="1">
    <location>
        <begin position="389"/>
        <end position="422"/>
    </location>
</feature>
<comment type="caution">
    <text evidence="2">The sequence shown here is derived from an EMBL/GenBank/DDBJ whole genome shotgun (WGS) entry which is preliminary data.</text>
</comment>
<dbReference type="PANTHER" id="PTHR45153">
    <property type="entry name" value="TETRATRICOPEPTIDE REPEAT PROTEIN 16"/>
    <property type="match status" value="1"/>
</dbReference>
<dbReference type="OMA" id="ITYNEMA"/>
<dbReference type="InParanoid" id="A0A0V0QNG2"/>
<evidence type="ECO:0000313" key="2">
    <source>
        <dbReference type="EMBL" id="KRX03891.1"/>
    </source>
</evidence>
<name>A0A0V0QNG2_PSEPJ</name>
<evidence type="ECO:0000256" key="1">
    <source>
        <dbReference type="PROSITE-ProRule" id="PRU00339"/>
    </source>
</evidence>
<dbReference type="Proteomes" id="UP000054937">
    <property type="component" value="Unassembled WGS sequence"/>
</dbReference>
<organism evidence="2 3">
    <name type="scientific">Pseudocohnilembus persalinus</name>
    <name type="common">Ciliate</name>
    <dbReference type="NCBI Taxonomy" id="266149"/>
    <lineage>
        <taxon>Eukaryota</taxon>
        <taxon>Sar</taxon>
        <taxon>Alveolata</taxon>
        <taxon>Ciliophora</taxon>
        <taxon>Intramacronucleata</taxon>
        <taxon>Oligohymenophorea</taxon>
        <taxon>Scuticociliatia</taxon>
        <taxon>Philasterida</taxon>
        <taxon>Pseudocohnilembidae</taxon>
        <taxon>Pseudocohnilembus</taxon>
    </lineage>
</organism>